<accession>A0A8K0NXL8</accession>
<dbReference type="InterPro" id="IPR050382">
    <property type="entry name" value="MFS_Na/Anion_cotransporter"/>
</dbReference>
<feature type="transmembrane region" description="Helical" evidence="5">
    <location>
        <begin position="122"/>
        <end position="142"/>
    </location>
</feature>
<dbReference type="PANTHER" id="PTHR11662">
    <property type="entry name" value="SOLUTE CARRIER FAMILY 17"/>
    <property type="match status" value="1"/>
</dbReference>
<feature type="transmembrane region" description="Helical" evidence="5">
    <location>
        <begin position="190"/>
        <end position="208"/>
    </location>
</feature>
<dbReference type="FunFam" id="1.20.1250.20:FF:000157">
    <property type="entry name" value="Inorganic phosphate cotransporter"/>
    <property type="match status" value="1"/>
</dbReference>
<dbReference type="InterPro" id="IPR011701">
    <property type="entry name" value="MFS"/>
</dbReference>
<evidence type="ECO:0000259" key="6">
    <source>
        <dbReference type="PROSITE" id="PS50850"/>
    </source>
</evidence>
<keyword evidence="8" id="KW-1185">Reference proteome</keyword>
<dbReference type="Gene3D" id="1.20.1250.20">
    <property type="entry name" value="MFS general substrate transporter like domains"/>
    <property type="match status" value="1"/>
</dbReference>
<feature type="transmembrane region" description="Helical" evidence="5">
    <location>
        <begin position="98"/>
        <end position="116"/>
    </location>
</feature>
<dbReference type="GO" id="GO:0016020">
    <property type="term" value="C:membrane"/>
    <property type="evidence" value="ECO:0007669"/>
    <property type="project" value="UniProtKB-SubCell"/>
</dbReference>
<feature type="transmembrane region" description="Helical" evidence="5">
    <location>
        <begin position="342"/>
        <end position="365"/>
    </location>
</feature>
<evidence type="ECO:0000256" key="5">
    <source>
        <dbReference type="SAM" id="Phobius"/>
    </source>
</evidence>
<proteinExistence type="predicted"/>
<protein>
    <recommendedName>
        <fullName evidence="6">Major facilitator superfamily (MFS) profile domain-containing protein</fullName>
    </recommendedName>
</protein>
<evidence type="ECO:0000256" key="1">
    <source>
        <dbReference type="ARBA" id="ARBA00004141"/>
    </source>
</evidence>
<evidence type="ECO:0000313" key="8">
    <source>
        <dbReference type="Proteomes" id="UP000792457"/>
    </source>
</evidence>
<feature type="transmembrane region" description="Helical" evidence="5">
    <location>
        <begin position="279"/>
        <end position="299"/>
    </location>
</feature>
<keyword evidence="2 5" id="KW-0812">Transmembrane</keyword>
<name>A0A8K0NXL8_LADFU</name>
<evidence type="ECO:0000313" key="7">
    <source>
        <dbReference type="EMBL" id="KAG8225771.1"/>
    </source>
</evidence>
<sequence>MVKERNRTDAIVQAFGNYSSGDESVSNDDELCLRNPPLESKDAGATNWNLNSTDFTDEGDKFDWDSVEQGMILGAFYWTYVMSLVPGAMLARRFGTKVLYGGANAIAAIFTLLTPFAARKGFIFLIIVRLIEGFASGTTFPAMHTMASRWIPPEERSKFVSTYVGNSAGTAFTYPLCGFLIHSFGWPSAFYVPGCISLGWGLFWWLLASDSPSTHPRITKEEREYIEKAVSPSLNNTKLPIPWLEIATSLPVWAVCFGNFSVLWAFMIVVQYAPTYLKTVHGFNIRAVTVLLPGLLYTLMTNVGCDTAAEIAILTLAAGFGGAGTSGPLANTMDLSPNYCGIILSLINLICMSNGFMVPSIVGAILNNNYSKERWRIVFMITTGISVVCSLFYVLFASGEVQPWNRGPKRKVKKIDDTKYSPASVEEL</sequence>
<keyword evidence="4 5" id="KW-0472">Membrane</keyword>
<dbReference type="AlphaFoldDB" id="A0A8K0NXL8"/>
<evidence type="ECO:0000256" key="2">
    <source>
        <dbReference type="ARBA" id="ARBA00022692"/>
    </source>
</evidence>
<dbReference type="EMBL" id="KZ308252">
    <property type="protein sequence ID" value="KAG8225771.1"/>
    <property type="molecule type" value="Genomic_DNA"/>
</dbReference>
<feature type="transmembrane region" description="Helical" evidence="5">
    <location>
        <begin position="71"/>
        <end position="91"/>
    </location>
</feature>
<dbReference type="InterPro" id="IPR036259">
    <property type="entry name" value="MFS_trans_sf"/>
</dbReference>
<feature type="transmembrane region" description="Helical" evidence="5">
    <location>
        <begin position="377"/>
        <end position="396"/>
    </location>
</feature>
<keyword evidence="3 5" id="KW-1133">Transmembrane helix</keyword>
<evidence type="ECO:0000256" key="3">
    <source>
        <dbReference type="ARBA" id="ARBA00022989"/>
    </source>
</evidence>
<reference evidence="7" key="2">
    <citation type="submission" date="2017-10" db="EMBL/GenBank/DDBJ databases">
        <title>Ladona fulva Genome sequencing and assembly.</title>
        <authorList>
            <person name="Murali S."/>
            <person name="Richards S."/>
            <person name="Bandaranaike D."/>
            <person name="Bellair M."/>
            <person name="Blankenburg K."/>
            <person name="Chao H."/>
            <person name="Dinh H."/>
            <person name="Doddapaneni H."/>
            <person name="Dugan-Rocha S."/>
            <person name="Elkadiri S."/>
            <person name="Gnanaolivu R."/>
            <person name="Hernandez B."/>
            <person name="Skinner E."/>
            <person name="Javaid M."/>
            <person name="Lee S."/>
            <person name="Li M."/>
            <person name="Ming W."/>
            <person name="Munidasa M."/>
            <person name="Muniz J."/>
            <person name="Nguyen L."/>
            <person name="Hughes D."/>
            <person name="Osuji N."/>
            <person name="Pu L.-L."/>
            <person name="Puazo M."/>
            <person name="Qu C."/>
            <person name="Quiroz J."/>
            <person name="Raj R."/>
            <person name="Weissenberger G."/>
            <person name="Xin Y."/>
            <person name="Zou X."/>
            <person name="Han Y."/>
            <person name="Worley K."/>
            <person name="Muzny D."/>
            <person name="Gibbs R."/>
        </authorList>
    </citation>
    <scope>NUCLEOTIDE SEQUENCE</scope>
    <source>
        <strain evidence="7">Sampled in the wild</strain>
    </source>
</reference>
<comment type="subcellular location">
    <subcellularLocation>
        <location evidence="1">Membrane</location>
        <topology evidence="1">Multi-pass membrane protein</topology>
    </subcellularLocation>
</comment>
<feature type="transmembrane region" description="Helical" evidence="5">
    <location>
        <begin position="311"/>
        <end position="330"/>
    </location>
</feature>
<dbReference type="SUPFAM" id="SSF103473">
    <property type="entry name" value="MFS general substrate transporter"/>
    <property type="match status" value="1"/>
</dbReference>
<feature type="domain" description="Major facilitator superfamily (MFS) profile" evidence="6">
    <location>
        <begin position="1"/>
        <end position="428"/>
    </location>
</feature>
<dbReference type="Proteomes" id="UP000792457">
    <property type="component" value="Unassembled WGS sequence"/>
</dbReference>
<dbReference type="Pfam" id="PF07690">
    <property type="entry name" value="MFS_1"/>
    <property type="match status" value="1"/>
</dbReference>
<reference evidence="7" key="1">
    <citation type="submission" date="2013-04" db="EMBL/GenBank/DDBJ databases">
        <authorList>
            <person name="Qu J."/>
            <person name="Murali S.C."/>
            <person name="Bandaranaike D."/>
            <person name="Bellair M."/>
            <person name="Blankenburg K."/>
            <person name="Chao H."/>
            <person name="Dinh H."/>
            <person name="Doddapaneni H."/>
            <person name="Downs B."/>
            <person name="Dugan-Rocha S."/>
            <person name="Elkadiri S."/>
            <person name="Gnanaolivu R.D."/>
            <person name="Hernandez B."/>
            <person name="Javaid M."/>
            <person name="Jayaseelan J.C."/>
            <person name="Lee S."/>
            <person name="Li M."/>
            <person name="Ming W."/>
            <person name="Munidasa M."/>
            <person name="Muniz J."/>
            <person name="Nguyen L."/>
            <person name="Ongeri F."/>
            <person name="Osuji N."/>
            <person name="Pu L.-L."/>
            <person name="Puazo M."/>
            <person name="Qu C."/>
            <person name="Quiroz J."/>
            <person name="Raj R."/>
            <person name="Weissenberger G."/>
            <person name="Xin Y."/>
            <person name="Zou X."/>
            <person name="Han Y."/>
            <person name="Richards S."/>
            <person name="Worley K."/>
            <person name="Muzny D."/>
            <person name="Gibbs R."/>
        </authorList>
    </citation>
    <scope>NUCLEOTIDE SEQUENCE</scope>
    <source>
        <strain evidence="7">Sampled in the wild</strain>
    </source>
</reference>
<feature type="transmembrane region" description="Helical" evidence="5">
    <location>
        <begin position="163"/>
        <end position="184"/>
    </location>
</feature>
<evidence type="ECO:0000256" key="4">
    <source>
        <dbReference type="ARBA" id="ARBA00023136"/>
    </source>
</evidence>
<comment type="caution">
    <text evidence="7">The sequence shown here is derived from an EMBL/GenBank/DDBJ whole genome shotgun (WGS) entry which is preliminary data.</text>
</comment>
<feature type="transmembrane region" description="Helical" evidence="5">
    <location>
        <begin position="250"/>
        <end position="273"/>
    </location>
</feature>
<dbReference type="OrthoDB" id="2985014at2759"/>
<dbReference type="PROSITE" id="PS50850">
    <property type="entry name" value="MFS"/>
    <property type="match status" value="1"/>
</dbReference>
<gene>
    <name evidence="7" type="ORF">J437_LFUL005730</name>
</gene>
<dbReference type="PANTHER" id="PTHR11662:SF399">
    <property type="entry name" value="FI19708P1-RELATED"/>
    <property type="match status" value="1"/>
</dbReference>
<dbReference type="GO" id="GO:0006820">
    <property type="term" value="P:monoatomic anion transport"/>
    <property type="evidence" value="ECO:0007669"/>
    <property type="project" value="TreeGrafter"/>
</dbReference>
<dbReference type="InterPro" id="IPR020846">
    <property type="entry name" value="MFS_dom"/>
</dbReference>
<dbReference type="GO" id="GO:0022857">
    <property type="term" value="F:transmembrane transporter activity"/>
    <property type="evidence" value="ECO:0007669"/>
    <property type="project" value="InterPro"/>
</dbReference>
<organism evidence="7 8">
    <name type="scientific">Ladona fulva</name>
    <name type="common">Scarce chaser dragonfly</name>
    <name type="synonym">Libellula fulva</name>
    <dbReference type="NCBI Taxonomy" id="123851"/>
    <lineage>
        <taxon>Eukaryota</taxon>
        <taxon>Metazoa</taxon>
        <taxon>Ecdysozoa</taxon>
        <taxon>Arthropoda</taxon>
        <taxon>Hexapoda</taxon>
        <taxon>Insecta</taxon>
        <taxon>Pterygota</taxon>
        <taxon>Palaeoptera</taxon>
        <taxon>Odonata</taxon>
        <taxon>Epiprocta</taxon>
        <taxon>Anisoptera</taxon>
        <taxon>Libelluloidea</taxon>
        <taxon>Libellulidae</taxon>
        <taxon>Ladona</taxon>
    </lineage>
</organism>